<sequence>MPGAQSVIKPASAGEFSASDEESQLQVYLEQQLEEDVARIFDESIYSDIELVCGKLKILTHSCILETRTRKFYHELKNILHVNFGRDSYDEIYSFISDIYTECDIQEQEKEIISYLSKQVTKLESLADCVNKTKIDLEEVAAFEIPDCSISSYPEKAISEITGSSPSTELTKEYYALVPIADNLLEKELDEQDALSNAFISIKKTQIEDKIENKASQPVKPTSLSLSSHISKSDKHSASCDITCPVTDNGLKFEKNHTHNPITRTSQETKSNQYFINSDHHCKHSIFYESTSEKIYDIAYSPDSLIADDPSSSSDYLSATFTCSPVASCTGCHTHLNVYDSNPKMDNIITISDSGMENTGMLESLSSHKDVTLTDISLTESTLHDSVADEASNSNDSAHSPLLERRDFLKLQCRNAPQSASSSGISTDKESYQTTKPSQFKELISGRSSKEEKQRQNEEIVILESSSLSSETGSWESVFPPKVSEKKQTGNCSKTEHELLSEDANTENPINKFSTDITTGTQYSGLAQKSVKTTSCFIDAASLVEEESDAPPPVCTKSHNLTFDTTVPQSRPVPCSTNKIDMSPNDWSESNDNDDSLEQTEQKDLDSIQKDLSPTIFEMTPITEDSLCTKAFVEPTQVEETVDDKQSNLDSISKETICLQETFMTSTPNNSIMSVKDSGFHGYSEDEAQCSSINKDYDVTKKIKAHKFFEYSPIVSGGASVEDFPPQMPGSKTGSPSTKRKIENIPIVSGGYIPERTEEVNQVTRSKVKLSSSSAWVVDMSGGAKLNSETSNVSQTSKRPNEKTCENLKVALNSNLENCNKSRSSVDSDSSEKSSHKFYIDLASLPDPLPCKKSEDTDSLNEKKNIFTMYIDIGENGKLKEMPPRLSLNTKKNASTSSNGKCEVQTKSVVSEESDKHKPLSNLSTFEKLESLCNDPNISILEIIKIPEKKSSDISEVNDLPSIEIVKEDNSKIETSSLRSITATIQEEVVCGDEINDSSDLFVKLSDLDKPVTRMDIDIPVTKKTLSASVSEDKARDSRMTRSIPDNNWTNQTLSVNSRSIDIISSFHSENALSLNRLFPHLKNEFSRSVPVSLSSRTRSPLRLGTPSSTLEALDQTSDTSEVSSVQSSMCRSVVENSTTEESCQTSSLIGSCQSRLGQDLLRMFLEEIAPDVVVEVSGKRIKAHKCILSSRCQFFAGILSGGWVESAGNVIALPSFSYNVVHFAMCHIYSGLSAIPDTISILELATLADMLGLEGLKEAIMFTLKTKYCHHFHRPCPVCVAGVLECFPLSSAYGLDDLYRKCLRWITKYFIKVWPTKAFATLPSELIEKCYQQHVVNLSTDNLVDTVYGCSAIVTSLQNIRWAETVARLCRRLVNAAAHFAAPRLVAVLQDIANMAPDAPPPAKQALMDCIAAAIEWAPPDEGCRAYALLSDLVRDIKLHSSSSNNLLHSHAANWRMQCEGALVRAAPRVVGTQAFQDLPTDLRRRLRELGCIMYGTQAIPVTTSPYHERKSRSTYHNKASKTHNTKTSRSLDIDHVRASFVPYAPKPATHISSVDILKNVPDLKDAKKLTTRTKPPKVRTTKAQEERAKYNMTKNIQSVNQVNGKTGHPPIRTFENTKPRYLEPRPCKENDKKTTAPNKLVPKMVSSSESSRNSSPIQVRNLRTTRMKTRQGLEVKTHAMSQDSLATSSRPRTAEPSTDSLSESQNSNKYATYTKIKHSKGSIESIKSRCHNVTQPTINTQCKIKTKIPVSLNQNYRAINTENKSVAEAQKRSPGYPATNGTSRPRMKSVEKKITGSLMNATKSSSAKIVPKVIKESHTNKCPSKSRTARNSSKEHEAPAEIPLMERSGTFLKDEPTFGDKTTNIDID</sequence>
<reference evidence="4" key="1">
    <citation type="journal article" date="2008" name="Insect Biochem. Mol. Biol.">
        <title>The genome of a lepidopteran model insect, the silkworm Bombyx mori.</title>
        <authorList>
            <consortium name="International Silkworm Genome Consortium"/>
        </authorList>
    </citation>
    <scope>NUCLEOTIDE SEQUENCE [LARGE SCALE GENOMIC DNA]</scope>
    <source>
        <strain evidence="4">p50T</strain>
    </source>
</reference>
<feature type="region of interest" description="Disordered" evidence="1">
    <location>
        <begin position="720"/>
        <end position="739"/>
    </location>
</feature>
<proteinExistence type="predicted"/>
<feature type="compositionally biased region" description="Low complexity" evidence="1">
    <location>
        <begin position="1648"/>
        <end position="1657"/>
    </location>
</feature>
<feature type="region of interest" description="Disordered" evidence="1">
    <location>
        <begin position="1818"/>
        <end position="1870"/>
    </location>
</feature>
<feature type="domain" description="BTB" evidence="2">
    <location>
        <begin position="1171"/>
        <end position="1238"/>
    </location>
</feature>
<feature type="compositionally biased region" description="Basic and acidic residues" evidence="1">
    <location>
        <begin position="1617"/>
        <end position="1636"/>
    </location>
</feature>
<feature type="compositionally biased region" description="Basic residues" evidence="1">
    <location>
        <begin position="1511"/>
        <end position="1528"/>
    </location>
</feature>
<evidence type="ECO:0000259" key="2">
    <source>
        <dbReference type="PROSITE" id="PS50097"/>
    </source>
</evidence>
<dbReference type="CDD" id="cd18286">
    <property type="entry name" value="BTB2_POZ_BTBD8"/>
    <property type="match status" value="1"/>
</dbReference>
<feature type="region of interest" description="Disordered" evidence="1">
    <location>
        <begin position="566"/>
        <end position="604"/>
    </location>
</feature>
<feature type="region of interest" description="Disordered" evidence="1">
    <location>
        <begin position="889"/>
        <end position="910"/>
    </location>
</feature>
<dbReference type="PROSITE" id="PS50097">
    <property type="entry name" value="BTB"/>
    <property type="match status" value="1"/>
</dbReference>
<feature type="compositionally biased region" description="Polar residues" evidence="1">
    <location>
        <begin position="1822"/>
        <end position="1833"/>
    </location>
</feature>
<dbReference type="InterPro" id="IPR011333">
    <property type="entry name" value="SKP1/BTB/POZ_sf"/>
</dbReference>
<dbReference type="EnsemblMetazoa" id="XM_012693586.3">
    <property type="protein sequence ID" value="XP_012549040.1"/>
    <property type="gene ID" value="LOC101745877"/>
</dbReference>
<dbReference type="Proteomes" id="UP000005204">
    <property type="component" value="Unassembled WGS sequence"/>
</dbReference>
<dbReference type="Pfam" id="PF26017">
    <property type="entry name" value="BACK_BTBD8"/>
    <property type="match status" value="1"/>
</dbReference>
<feature type="region of interest" description="Disordered" evidence="1">
    <location>
        <begin position="471"/>
        <end position="496"/>
    </location>
</feature>
<feature type="compositionally biased region" description="Polar residues" evidence="1">
    <location>
        <begin position="418"/>
        <end position="438"/>
    </location>
</feature>
<dbReference type="GeneID" id="101745877"/>
<evidence type="ECO:0000256" key="1">
    <source>
        <dbReference type="SAM" id="MobiDB-lite"/>
    </source>
</evidence>
<feature type="region of interest" description="Disordered" evidence="1">
    <location>
        <begin position="1602"/>
        <end position="1711"/>
    </location>
</feature>
<dbReference type="SMR" id="A0A8R2G9T6"/>
<protein>
    <recommendedName>
        <fullName evidence="2">BTB domain-containing protein</fullName>
    </recommendedName>
</protein>
<accession>A0A8R2G9T6</accession>
<feature type="compositionally biased region" description="Polar residues" evidence="1">
    <location>
        <begin position="1681"/>
        <end position="1711"/>
    </location>
</feature>
<dbReference type="PANTHER" id="PTHR22427">
    <property type="entry name" value="GH15728P"/>
    <property type="match status" value="1"/>
</dbReference>
<dbReference type="PANTHER" id="PTHR22427:SF7">
    <property type="entry name" value="GH15728P"/>
    <property type="match status" value="1"/>
</dbReference>
<evidence type="ECO:0000313" key="4">
    <source>
        <dbReference type="Proteomes" id="UP000005204"/>
    </source>
</evidence>
<dbReference type="OrthoDB" id="409642at2759"/>
<keyword evidence="4" id="KW-1185">Reference proteome</keyword>
<evidence type="ECO:0000313" key="3">
    <source>
        <dbReference type="EnsemblMetazoa" id="XP_012549040.1"/>
    </source>
</evidence>
<dbReference type="SMART" id="SM00225">
    <property type="entry name" value="BTB"/>
    <property type="match status" value="2"/>
</dbReference>
<dbReference type="InterPro" id="IPR043225">
    <property type="entry name" value="BACK_BTBD8"/>
</dbReference>
<feature type="compositionally biased region" description="Acidic residues" evidence="1">
    <location>
        <begin position="589"/>
        <end position="598"/>
    </location>
</feature>
<feature type="region of interest" description="Disordered" evidence="1">
    <location>
        <begin position="418"/>
        <end position="458"/>
    </location>
</feature>
<dbReference type="CDD" id="cd18490">
    <property type="entry name" value="BACK_BTBD8"/>
    <property type="match status" value="1"/>
</dbReference>
<feature type="compositionally biased region" description="Basic and acidic residues" evidence="1">
    <location>
        <begin position="448"/>
        <end position="458"/>
    </location>
</feature>
<feature type="region of interest" description="Disordered" evidence="1">
    <location>
        <begin position="1507"/>
        <end position="1530"/>
    </location>
</feature>
<feature type="region of interest" description="Disordered" evidence="1">
    <location>
        <begin position="1768"/>
        <end position="1789"/>
    </location>
</feature>
<dbReference type="SUPFAM" id="SSF54695">
    <property type="entry name" value="POZ domain"/>
    <property type="match status" value="1"/>
</dbReference>
<reference evidence="3" key="2">
    <citation type="submission" date="2022-06" db="UniProtKB">
        <authorList>
            <consortium name="EnsemblMetazoa"/>
        </authorList>
    </citation>
    <scope>IDENTIFICATION</scope>
    <source>
        <strain evidence="3">p50T (Dazao)</strain>
    </source>
</reference>
<feature type="compositionally biased region" description="Polar residues" evidence="1">
    <location>
        <begin position="566"/>
        <end position="580"/>
    </location>
</feature>
<name>A0A8R2G9T6_BOMMO</name>
<dbReference type="KEGG" id="bmor:101745877"/>
<dbReference type="Gene3D" id="3.30.710.10">
    <property type="entry name" value="Potassium Channel Kv1.1, Chain A"/>
    <property type="match status" value="1"/>
</dbReference>
<feature type="compositionally biased region" description="Basic and acidic residues" evidence="1">
    <location>
        <begin position="483"/>
        <end position="496"/>
    </location>
</feature>
<dbReference type="RefSeq" id="XP_012549040.1">
    <property type="nucleotide sequence ID" value="XM_012693586.4"/>
</dbReference>
<dbReference type="Pfam" id="PF00651">
    <property type="entry name" value="BTB"/>
    <property type="match status" value="1"/>
</dbReference>
<organism evidence="3 4">
    <name type="scientific">Bombyx mori</name>
    <name type="common">Silk moth</name>
    <dbReference type="NCBI Taxonomy" id="7091"/>
    <lineage>
        <taxon>Eukaryota</taxon>
        <taxon>Metazoa</taxon>
        <taxon>Ecdysozoa</taxon>
        <taxon>Arthropoda</taxon>
        <taxon>Hexapoda</taxon>
        <taxon>Insecta</taxon>
        <taxon>Pterygota</taxon>
        <taxon>Neoptera</taxon>
        <taxon>Endopterygota</taxon>
        <taxon>Lepidoptera</taxon>
        <taxon>Glossata</taxon>
        <taxon>Ditrysia</taxon>
        <taxon>Bombycoidea</taxon>
        <taxon>Bombycidae</taxon>
        <taxon>Bombycinae</taxon>
        <taxon>Bombyx</taxon>
    </lineage>
</organism>
<dbReference type="InterPro" id="IPR000210">
    <property type="entry name" value="BTB/POZ_dom"/>
</dbReference>